<evidence type="ECO:0000313" key="1">
    <source>
        <dbReference type="EMBL" id="MBW3096818.1"/>
    </source>
</evidence>
<name>A0ABS6WLI8_9HYPH</name>
<keyword evidence="2" id="KW-1185">Reference proteome</keyword>
<keyword evidence="1" id="KW-0808">Transferase</keyword>
<keyword evidence="1" id="KW-0418">Kinase</keyword>
<comment type="caution">
    <text evidence="1">The sequence shown here is derived from an EMBL/GenBank/DDBJ whole genome shotgun (WGS) entry which is preliminary data.</text>
</comment>
<evidence type="ECO:0000313" key="2">
    <source>
        <dbReference type="Proteomes" id="UP001430804"/>
    </source>
</evidence>
<reference evidence="1" key="1">
    <citation type="submission" date="2021-07" db="EMBL/GenBank/DDBJ databases">
        <title>Pseudohoeflea marina sp. nov. a polyhydroxyalcanoate-producing bacterium.</title>
        <authorList>
            <person name="Zheng W."/>
            <person name="Yu S."/>
            <person name="Huang Y."/>
        </authorList>
    </citation>
    <scope>NUCLEOTIDE SEQUENCE</scope>
    <source>
        <strain evidence="1">DP4N28-3</strain>
    </source>
</reference>
<accession>A0ABS6WLI8</accession>
<protein>
    <submittedName>
        <fullName evidence="1">Serine kinase</fullName>
    </submittedName>
</protein>
<dbReference type="EMBL" id="JAHWQX010000001">
    <property type="protein sequence ID" value="MBW3096818.1"/>
    <property type="molecule type" value="Genomic_DNA"/>
</dbReference>
<sequence>MASRPADVTVSSPTEAPIRPETVSHYATDVIETVHGLRDRFPLTCRIQLPGLDIAVHLQDGVLARAINENLVAARARESRTTHLEIFIAHPGIEGVMPPAAWNDELPYLPHAIGMRLERDGLRASYFHDLDHWHLLNMRSGIGVELMRGPKAYPPWEAGAPLRPFLHWHYAATGRRLAHCGTLGHHGTGVLFAGAGGAGKSGTVVAGLLNGLESAGDDYVLLDADDGGTVTASPIFSVLKQDQAGYGRLGLADRLPSPGALNWQGKYEFHISDLCAAGPAEKLRIKALLVPKISHEKRSWIEPVSRRAAMLALAPSAIHQMPGERESGFRFFSRITQALPCHVLHVGTEPREVADTVAAFLETQA</sequence>
<dbReference type="GO" id="GO:0016301">
    <property type="term" value="F:kinase activity"/>
    <property type="evidence" value="ECO:0007669"/>
    <property type="project" value="UniProtKB-KW"/>
</dbReference>
<gene>
    <name evidence="1" type="ORF">KY465_05955</name>
</gene>
<dbReference type="Proteomes" id="UP001430804">
    <property type="component" value="Unassembled WGS sequence"/>
</dbReference>
<dbReference type="RefSeq" id="WP_219200684.1">
    <property type="nucleotide sequence ID" value="NZ_JAHWQX010000001.1"/>
</dbReference>
<organism evidence="1 2">
    <name type="scientific">Pseudohoeflea coraliihabitans</name>
    <dbReference type="NCBI Taxonomy" id="2860393"/>
    <lineage>
        <taxon>Bacteria</taxon>
        <taxon>Pseudomonadati</taxon>
        <taxon>Pseudomonadota</taxon>
        <taxon>Alphaproteobacteria</taxon>
        <taxon>Hyphomicrobiales</taxon>
        <taxon>Rhizobiaceae</taxon>
        <taxon>Pseudohoeflea</taxon>
    </lineage>
</organism>
<proteinExistence type="predicted"/>